<reference evidence="1" key="1">
    <citation type="submission" date="2020-09" db="EMBL/GenBank/DDBJ databases">
        <title>Genome-Enabled Discovery of Anthraquinone Biosynthesis in Senna tora.</title>
        <authorList>
            <person name="Kang S.-H."/>
            <person name="Pandey R.P."/>
            <person name="Lee C.-M."/>
            <person name="Sim J.-S."/>
            <person name="Jeong J.-T."/>
            <person name="Choi B.-S."/>
            <person name="Jung M."/>
            <person name="Ginzburg D."/>
            <person name="Zhao K."/>
            <person name="Won S.Y."/>
            <person name="Oh T.-J."/>
            <person name="Yu Y."/>
            <person name="Kim N.-H."/>
            <person name="Lee O.R."/>
            <person name="Lee T.-H."/>
            <person name="Bashyal P."/>
            <person name="Kim T.-S."/>
            <person name="Lee W.-H."/>
            <person name="Kawkins C."/>
            <person name="Kim C.-K."/>
            <person name="Kim J.S."/>
            <person name="Ahn B.O."/>
            <person name="Rhee S.Y."/>
            <person name="Sohng J.K."/>
        </authorList>
    </citation>
    <scope>NUCLEOTIDE SEQUENCE</scope>
    <source>
        <tissue evidence="1">Leaf</tissue>
    </source>
</reference>
<evidence type="ECO:0000313" key="1">
    <source>
        <dbReference type="EMBL" id="KAF7817356.1"/>
    </source>
</evidence>
<dbReference type="EMBL" id="JAAIUW010000009">
    <property type="protein sequence ID" value="KAF7817356.1"/>
    <property type="molecule type" value="Genomic_DNA"/>
</dbReference>
<evidence type="ECO:0000313" key="2">
    <source>
        <dbReference type="Proteomes" id="UP000634136"/>
    </source>
</evidence>
<accession>A0A834WFF9</accession>
<protein>
    <submittedName>
        <fullName evidence="1">Uncharacterized protein</fullName>
    </submittedName>
</protein>
<proteinExistence type="predicted"/>
<comment type="caution">
    <text evidence="1">The sequence shown here is derived from an EMBL/GenBank/DDBJ whole genome shotgun (WGS) entry which is preliminary data.</text>
</comment>
<sequence length="54" mass="6257">MGTKNESLWYNGLLLDVGRLSHDKRENNNAHYGWDLLLLEMDAPYHNLLSFLPA</sequence>
<gene>
    <name evidence="1" type="ORF">G2W53_031325</name>
</gene>
<keyword evidence="2" id="KW-1185">Reference proteome</keyword>
<organism evidence="1 2">
    <name type="scientific">Senna tora</name>
    <dbReference type="NCBI Taxonomy" id="362788"/>
    <lineage>
        <taxon>Eukaryota</taxon>
        <taxon>Viridiplantae</taxon>
        <taxon>Streptophyta</taxon>
        <taxon>Embryophyta</taxon>
        <taxon>Tracheophyta</taxon>
        <taxon>Spermatophyta</taxon>
        <taxon>Magnoliopsida</taxon>
        <taxon>eudicotyledons</taxon>
        <taxon>Gunneridae</taxon>
        <taxon>Pentapetalae</taxon>
        <taxon>rosids</taxon>
        <taxon>fabids</taxon>
        <taxon>Fabales</taxon>
        <taxon>Fabaceae</taxon>
        <taxon>Caesalpinioideae</taxon>
        <taxon>Cassia clade</taxon>
        <taxon>Senna</taxon>
    </lineage>
</organism>
<dbReference type="AlphaFoldDB" id="A0A834WFF9"/>
<dbReference type="Proteomes" id="UP000634136">
    <property type="component" value="Unassembled WGS sequence"/>
</dbReference>
<name>A0A834WFF9_9FABA</name>